<comment type="caution">
    <text evidence="5">The sequence shown here is derived from an EMBL/GenBank/DDBJ whole genome shotgun (WGS) entry which is preliminary data.</text>
</comment>
<feature type="chain" id="PRO_5046612891" description="Ankyrin repeat domain-containing protein" evidence="4">
    <location>
        <begin position="26"/>
        <end position="215"/>
    </location>
</feature>
<dbReference type="EMBL" id="BMLK01000012">
    <property type="protein sequence ID" value="GGN52848.1"/>
    <property type="molecule type" value="Genomic_DNA"/>
</dbReference>
<keyword evidence="4" id="KW-0732">Signal</keyword>
<evidence type="ECO:0008006" key="7">
    <source>
        <dbReference type="Google" id="ProtNLM"/>
    </source>
</evidence>
<feature type="repeat" description="ANK" evidence="3">
    <location>
        <begin position="107"/>
        <end position="139"/>
    </location>
</feature>
<dbReference type="Pfam" id="PF00023">
    <property type="entry name" value="Ank"/>
    <property type="match status" value="1"/>
</dbReference>
<evidence type="ECO:0000256" key="3">
    <source>
        <dbReference type="PROSITE-ProRule" id="PRU00023"/>
    </source>
</evidence>
<keyword evidence="2 3" id="KW-0040">ANK repeat</keyword>
<dbReference type="Gene3D" id="1.25.40.20">
    <property type="entry name" value="Ankyrin repeat-containing domain"/>
    <property type="match status" value="1"/>
</dbReference>
<dbReference type="SMART" id="SM00248">
    <property type="entry name" value="ANK"/>
    <property type="match status" value="3"/>
</dbReference>
<reference evidence="6" key="1">
    <citation type="journal article" date="2019" name="Int. J. Syst. Evol. Microbiol.">
        <title>The Global Catalogue of Microorganisms (GCM) 10K type strain sequencing project: providing services to taxonomists for standard genome sequencing and annotation.</title>
        <authorList>
            <consortium name="The Broad Institute Genomics Platform"/>
            <consortium name="The Broad Institute Genome Sequencing Center for Infectious Disease"/>
            <person name="Wu L."/>
            <person name="Ma J."/>
        </authorList>
    </citation>
    <scope>NUCLEOTIDE SEQUENCE [LARGE SCALE GENOMIC DNA]</scope>
    <source>
        <strain evidence="6">CGMCC 1.6784</strain>
    </source>
</reference>
<dbReference type="PROSITE" id="PS50297">
    <property type="entry name" value="ANK_REP_REGION"/>
    <property type="match status" value="3"/>
</dbReference>
<evidence type="ECO:0000256" key="1">
    <source>
        <dbReference type="ARBA" id="ARBA00022737"/>
    </source>
</evidence>
<dbReference type="PANTHER" id="PTHR24171:SF8">
    <property type="entry name" value="BRCA1-ASSOCIATED RING DOMAIN PROTEIN 1"/>
    <property type="match status" value="1"/>
</dbReference>
<name>A0ABQ2JPX7_9SPHN</name>
<evidence type="ECO:0000256" key="4">
    <source>
        <dbReference type="SAM" id="SignalP"/>
    </source>
</evidence>
<dbReference type="Proteomes" id="UP000605099">
    <property type="component" value="Unassembled WGS sequence"/>
</dbReference>
<dbReference type="PANTHER" id="PTHR24171">
    <property type="entry name" value="ANKYRIN REPEAT DOMAIN-CONTAINING PROTEIN 39-RELATED"/>
    <property type="match status" value="1"/>
</dbReference>
<sequence length="215" mass="22992">MSKFKIGYGMALSRAVLKAAVPALAASVLVSTPALADFSDGYKFLEAVKKKEGAKVEQAVMDSPSIVNARDITSGETALHIVTKRRDPTWLSYLIGKGANPNQADDHGVTPLQLAVGLGWREGVEFLVEHGAHTDVSNDAGETPLISAVHRHDTQMMKYLLEAGANPDRADNSGRSARDYAKLEGAESKNLLSTIEKYAKPDASKGAKPVYGPVF</sequence>
<dbReference type="InterPro" id="IPR002110">
    <property type="entry name" value="Ankyrin_rpt"/>
</dbReference>
<protein>
    <recommendedName>
        <fullName evidence="7">Ankyrin repeat domain-containing protein</fullName>
    </recommendedName>
</protein>
<keyword evidence="1" id="KW-0677">Repeat</keyword>
<evidence type="ECO:0000256" key="2">
    <source>
        <dbReference type="ARBA" id="ARBA00023043"/>
    </source>
</evidence>
<evidence type="ECO:0000313" key="6">
    <source>
        <dbReference type="Proteomes" id="UP000605099"/>
    </source>
</evidence>
<dbReference type="SUPFAM" id="SSF48403">
    <property type="entry name" value="Ankyrin repeat"/>
    <property type="match status" value="1"/>
</dbReference>
<keyword evidence="6" id="KW-1185">Reference proteome</keyword>
<feature type="repeat" description="ANK" evidence="3">
    <location>
        <begin position="74"/>
        <end position="106"/>
    </location>
</feature>
<proteinExistence type="predicted"/>
<feature type="repeat" description="ANK" evidence="3">
    <location>
        <begin position="140"/>
        <end position="172"/>
    </location>
</feature>
<organism evidence="5 6">
    <name type="scientific">Novosphingobium indicum</name>
    <dbReference type="NCBI Taxonomy" id="462949"/>
    <lineage>
        <taxon>Bacteria</taxon>
        <taxon>Pseudomonadati</taxon>
        <taxon>Pseudomonadota</taxon>
        <taxon>Alphaproteobacteria</taxon>
        <taxon>Sphingomonadales</taxon>
        <taxon>Sphingomonadaceae</taxon>
        <taxon>Novosphingobium</taxon>
    </lineage>
</organism>
<dbReference type="Pfam" id="PF12796">
    <property type="entry name" value="Ank_2"/>
    <property type="match status" value="1"/>
</dbReference>
<evidence type="ECO:0000313" key="5">
    <source>
        <dbReference type="EMBL" id="GGN52848.1"/>
    </source>
</evidence>
<dbReference type="PROSITE" id="PS50088">
    <property type="entry name" value="ANK_REPEAT"/>
    <property type="match status" value="3"/>
</dbReference>
<accession>A0ABQ2JPX7</accession>
<gene>
    <name evidence="5" type="ORF">GCM10011349_26800</name>
</gene>
<dbReference type="InterPro" id="IPR036770">
    <property type="entry name" value="Ankyrin_rpt-contain_sf"/>
</dbReference>
<feature type="signal peptide" evidence="4">
    <location>
        <begin position="1"/>
        <end position="25"/>
    </location>
</feature>